<organism evidence="7 8">
    <name type="scientific">Apis cerana cerana</name>
    <name type="common">Oriental honeybee</name>
    <dbReference type="NCBI Taxonomy" id="94128"/>
    <lineage>
        <taxon>Eukaryota</taxon>
        <taxon>Metazoa</taxon>
        <taxon>Ecdysozoa</taxon>
        <taxon>Arthropoda</taxon>
        <taxon>Hexapoda</taxon>
        <taxon>Insecta</taxon>
        <taxon>Pterygota</taxon>
        <taxon>Neoptera</taxon>
        <taxon>Endopterygota</taxon>
        <taxon>Hymenoptera</taxon>
        <taxon>Apocrita</taxon>
        <taxon>Aculeata</taxon>
        <taxon>Apoidea</taxon>
        <taxon>Anthophila</taxon>
        <taxon>Apidae</taxon>
        <taxon>Apis</taxon>
    </lineage>
</organism>
<dbReference type="PROSITE" id="PS51910">
    <property type="entry name" value="GH18_2"/>
    <property type="match status" value="1"/>
</dbReference>
<gene>
    <name evidence="7" type="ORF">APICC_09204</name>
</gene>
<keyword evidence="1 3" id="KW-0378">Hydrolase</keyword>
<evidence type="ECO:0000256" key="5">
    <source>
        <dbReference type="SAM" id="MobiDB-lite"/>
    </source>
</evidence>
<dbReference type="InterPro" id="IPR050314">
    <property type="entry name" value="Glycosyl_Hydrlase_18"/>
</dbReference>
<dbReference type="GO" id="GO:0008061">
    <property type="term" value="F:chitin binding"/>
    <property type="evidence" value="ECO:0007669"/>
    <property type="project" value="InterPro"/>
</dbReference>
<dbReference type="SUPFAM" id="SSF51445">
    <property type="entry name" value="(Trans)glycosidases"/>
    <property type="match status" value="1"/>
</dbReference>
<evidence type="ECO:0000256" key="1">
    <source>
        <dbReference type="ARBA" id="ARBA00022801"/>
    </source>
</evidence>
<dbReference type="Proteomes" id="UP000242457">
    <property type="component" value="Unassembled WGS sequence"/>
</dbReference>
<sequence>MFEISDINPELCTHIIYAFAGLNNESWTIKSLDPHLDIERDNYKNMIQLHKKNPNLKILLAIGGWNEGSQSYSVLASSPDHRSKFIDSVVKFLGEYHFNGFDLDWEYPGSRGGLPADKQNFVFLLKELKEAFKKSNYLLTAALSSNKATIDMAYDIPEISKYLDYIHVMAYDYHGTWNRKVLPNAPLKSEDGQSVVDTLTYLLNKGAPSNKIVLGLPMYGRTFILAHKLNSSKESPIGQTSISDGFKGPYTGENGFMGYNEICEELITNVQKWIIGWDDNSNTPYIINDDHVIMFDNPKSLKAKVEYAMSLNLSGVMIWSIDTDDFNGKCASLNNSLDLREKKYPLLRSINMVLSQIDNHNDLNNNNDSDNDKNNKNNNNTSSR</sequence>
<dbReference type="Gene3D" id="3.20.20.80">
    <property type="entry name" value="Glycosidases"/>
    <property type="match status" value="1"/>
</dbReference>
<dbReference type="InterPro" id="IPR001579">
    <property type="entry name" value="Glyco_hydro_18_chit_AS"/>
</dbReference>
<protein>
    <submittedName>
        <fullName evidence="7">Chitinase</fullName>
    </submittedName>
</protein>
<dbReference type="SUPFAM" id="SSF54556">
    <property type="entry name" value="Chitinase insertion domain"/>
    <property type="match status" value="1"/>
</dbReference>
<accession>A0A2A3EIW5</accession>
<proteinExistence type="inferred from homology"/>
<dbReference type="InterPro" id="IPR011583">
    <property type="entry name" value="Chitinase_II/V-like_cat"/>
</dbReference>
<dbReference type="SMART" id="SM00636">
    <property type="entry name" value="Glyco_18"/>
    <property type="match status" value="1"/>
</dbReference>
<dbReference type="GO" id="GO:0006032">
    <property type="term" value="P:chitin catabolic process"/>
    <property type="evidence" value="ECO:0007669"/>
    <property type="project" value="UniProtKB-ARBA"/>
</dbReference>
<evidence type="ECO:0000256" key="3">
    <source>
        <dbReference type="RuleBase" id="RU000489"/>
    </source>
</evidence>
<dbReference type="GO" id="GO:0004568">
    <property type="term" value="F:chitinase activity"/>
    <property type="evidence" value="ECO:0007669"/>
    <property type="project" value="UniProtKB-ARBA"/>
</dbReference>
<keyword evidence="2 3" id="KW-0326">Glycosidase</keyword>
<dbReference type="PANTHER" id="PTHR11177:SF403">
    <property type="entry name" value="CHITINASE 2-RELATED"/>
    <property type="match status" value="1"/>
</dbReference>
<dbReference type="PANTHER" id="PTHR11177">
    <property type="entry name" value="CHITINASE"/>
    <property type="match status" value="1"/>
</dbReference>
<dbReference type="InterPro" id="IPR029070">
    <property type="entry name" value="Chitinase_insertion_sf"/>
</dbReference>
<dbReference type="EMBL" id="KZ288248">
    <property type="protein sequence ID" value="PBC31129.1"/>
    <property type="molecule type" value="Genomic_DNA"/>
</dbReference>
<evidence type="ECO:0000313" key="8">
    <source>
        <dbReference type="Proteomes" id="UP000242457"/>
    </source>
</evidence>
<dbReference type="GO" id="GO:0005975">
    <property type="term" value="P:carbohydrate metabolic process"/>
    <property type="evidence" value="ECO:0007669"/>
    <property type="project" value="InterPro"/>
</dbReference>
<feature type="region of interest" description="Disordered" evidence="5">
    <location>
        <begin position="361"/>
        <end position="384"/>
    </location>
</feature>
<dbReference type="InterPro" id="IPR001223">
    <property type="entry name" value="Glyco_hydro18_cat"/>
</dbReference>
<dbReference type="Gene3D" id="3.10.50.10">
    <property type="match status" value="1"/>
</dbReference>
<name>A0A2A3EIW5_APICC</name>
<evidence type="ECO:0000313" key="7">
    <source>
        <dbReference type="EMBL" id="PBC31129.1"/>
    </source>
</evidence>
<dbReference type="Pfam" id="PF00704">
    <property type="entry name" value="Glyco_hydro_18"/>
    <property type="match status" value="1"/>
</dbReference>
<dbReference type="PROSITE" id="PS01095">
    <property type="entry name" value="GH18_1"/>
    <property type="match status" value="1"/>
</dbReference>
<dbReference type="OrthoDB" id="73875at2759"/>
<comment type="similarity">
    <text evidence="4">Belongs to the glycosyl hydrolase 18 family.</text>
</comment>
<feature type="domain" description="GH18" evidence="6">
    <location>
        <begin position="1"/>
        <end position="357"/>
    </location>
</feature>
<dbReference type="STRING" id="94128.A0A2A3EIW5"/>
<reference evidence="7 8" key="1">
    <citation type="submission" date="2014-07" db="EMBL/GenBank/DDBJ databases">
        <title>Genomic and transcriptomic analysis on Apis cerana provide comprehensive insights into honey bee biology.</title>
        <authorList>
            <person name="Diao Q."/>
            <person name="Sun L."/>
            <person name="Zheng H."/>
            <person name="Zheng H."/>
            <person name="Xu S."/>
            <person name="Wang S."/>
            <person name="Zeng Z."/>
            <person name="Hu F."/>
            <person name="Su S."/>
            <person name="Wu J."/>
        </authorList>
    </citation>
    <scope>NUCLEOTIDE SEQUENCE [LARGE SCALE GENOMIC DNA]</scope>
    <source>
        <tissue evidence="7">Pupae without intestine</tissue>
    </source>
</reference>
<evidence type="ECO:0000256" key="4">
    <source>
        <dbReference type="RuleBase" id="RU004453"/>
    </source>
</evidence>
<evidence type="ECO:0000256" key="2">
    <source>
        <dbReference type="ARBA" id="ARBA00023295"/>
    </source>
</evidence>
<dbReference type="InterPro" id="IPR017853">
    <property type="entry name" value="GH"/>
</dbReference>
<evidence type="ECO:0000259" key="6">
    <source>
        <dbReference type="PROSITE" id="PS51910"/>
    </source>
</evidence>
<dbReference type="GO" id="GO:0005576">
    <property type="term" value="C:extracellular region"/>
    <property type="evidence" value="ECO:0007669"/>
    <property type="project" value="TreeGrafter"/>
</dbReference>
<dbReference type="AlphaFoldDB" id="A0A2A3EIW5"/>
<keyword evidence="8" id="KW-1185">Reference proteome</keyword>